<evidence type="ECO:0000313" key="4">
    <source>
        <dbReference type="EMBL" id="BAL91584.1"/>
    </source>
</evidence>
<dbReference type="PANTHER" id="PTHR47016">
    <property type="entry name" value="ATP-DEPENDENT CLP PROTEASE ATP-BINDING SUBUNIT CLPT1, CHLOROPLASTIC"/>
    <property type="match status" value="1"/>
</dbReference>
<dbReference type="InterPro" id="IPR044217">
    <property type="entry name" value="CLPT1/2"/>
</dbReference>
<gene>
    <name evidence="4" type="ordered locus">AMIS_63640</name>
</gene>
<evidence type="ECO:0000256" key="1">
    <source>
        <dbReference type="PROSITE-ProRule" id="PRU01251"/>
    </source>
</evidence>
<keyword evidence="5" id="KW-1185">Reference proteome</keyword>
<dbReference type="AlphaFoldDB" id="I0HEZ7"/>
<dbReference type="Pfam" id="PF02861">
    <property type="entry name" value="Clp_N"/>
    <property type="match status" value="2"/>
</dbReference>
<dbReference type="Proteomes" id="UP000007882">
    <property type="component" value="Chromosome"/>
</dbReference>
<dbReference type="PANTHER" id="PTHR47016:SF5">
    <property type="entry name" value="CLP DOMAIN SUPERFAMILY PROTEIN"/>
    <property type="match status" value="1"/>
</dbReference>
<dbReference type="PROSITE" id="PS51903">
    <property type="entry name" value="CLP_R"/>
    <property type="match status" value="1"/>
</dbReference>
<dbReference type="InterPro" id="IPR004176">
    <property type="entry name" value="Clp_R_N"/>
</dbReference>
<proteinExistence type="predicted"/>
<feature type="region of interest" description="Disordered" evidence="2">
    <location>
        <begin position="41"/>
        <end position="103"/>
    </location>
</feature>
<protein>
    <recommendedName>
        <fullName evidence="3">Clp R domain-containing protein</fullName>
    </recommendedName>
</protein>
<keyword evidence="1" id="KW-0677">Repeat</keyword>
<dbReference type="KEGG" id="ams:AMIS_63640"/>
<dbReference type="HOGENOM" id="CLU_090963_2_0_11"/>
<dbReference type="eggNOG" id="COG0542">
    <property type="taxonomic scope" value="Bacteria"/>
</dbReference>
<organism evidence="4 5">
    <name type="scientific">Actinoplanes missouriensis (strain ATCC 14538 / DSM 43046 / CBS 188.64 / JCM 3121 / NBRC 102363 / NCIMB 12654 / NRRL B-3342 / UNCC 431)</name>
    <dbReference type="NCBI Taxonomy" id="512565"/>
    <lineage>
        <taxon>Bacteria</taxon>
        <taxon>Bacillati</taxon>
        <taxon>Actinomycetota</taxon>
        <taxon>Actinomycetes</taxon>
        <taxon>Micromonosporales</taxon>
        <taxon>Micromonosporaceae</taxon>
        <taxon>Actinoplanes</taxon>
    </lineage>
</organism>
<dbReference type="SUPFAM" id="SSF81923">
    <property type="entry name" value="Double Clp-N motif"/>
    <property type="match status" value="2"/>
</dbReference>
<accession>I0HEZ7</accession>
<evidence type="ECO:0000256" key="2">
    <source>
        <dbReference type="SAM" id="MobiDB-lite"/>
    </source>
</evidence>
<dbReference type="InterPro" id="IPR036628">
    <property type="entry name" value="Clp_N_dom_sf"/>
</dbReference>
<evidence type="ECO:0000259" key="3">
    <source>
        <dbReference type="PROSITE" id="PS51903"/>
    </source>
</evidence>
<dbReference type="PATRIC" id="fig|512565.3.peg.6364"/>
<sequence>MFERFTKGARSAVVGAQQEARELGHTVIGTEHVLLALTSDSWPDATRPGSAAPGSARPGGAGPSSAVPGSARPGGAGPSSAVPGSARPGGAGRGTPDGPPSAVAALLSEAGADRQRVRAAIVAHVGDRSAEATTLADRDAEDAAALKAIGIDLDAVRAAIEENFGAGSLHLPRPAPKKKGIFGRFSAGSSHIPFSPRAKKVLELSLREALRLKHNYIAREHIMLGILREGEGLAALILAELKVDTTRLRADLTDALSSRAA</sequence>
<feature type="domain" description="Clp R" evidence="3">
    <location>
        <begin position="2"/>
        <end position="258"/>
    </location>
</feature>
<feature type="compositionally biased region" description="Low complexity" evidence="2">
    <location>
        <begin position="47"/>
        <end position="56"/>
    </location>
</feature>
<dbReference type="RefSeq" id="WP_014446470.1">
    <property type="nucleotide sequence ID" value="NC_017093.1"/>
</dbReference>
<dbReference type="STRING" id="512565.AMIS_63640"/>
<reference evidence="4 5" key="1">
    <citation type="submission" date="2012-02" db="EMBL/GenBank/DDBJ databases">
        <title>Complete genome sequence of Actinoplanes missouriensis 431 (= NBRC 102363).</title>
        <authorList>
            <person name="Ohnishi Y."/>
            <person name="Ishikawa J."/>
            <person name="Sekine M."/>
            <person name="Hosoyama A."/>
            <person name="Harada T."/>
            <person name="Narita H."/>
            <person name="Hata T."/>
            <person name="Konno Y."/>
            <person name="Tutikane K."/>
            <person name="Fujita N."/>
            <person name="Horinouchi S."/>
            <person name="Hayakawa M."/>
        </authorList>
    </citation>
    <scope>NUCLEOTIDE SEQUENCE [LARGE SCALE GENOMIC DNA]</scope>
    <source>
        <strain evidence="5">ATCC 14538 / DSM 43046 / CBS 188.64 / JCM 3121 / NBRC 102363 / NCIMB 12654 / NRRL B-3342 / UNCC 431</strain>
    </source>
</reference>
<name>I0HEZ7_ACTM4</name>
<dbReference type="Gene3D" id="1.10.1780.10">
    <property type="entry name" value="Clp, N-terminal domain"/>
    <property type="match status" value="2"/>
</dbReference>
<evidence type="ECO:0000313" key="5">
    <source>
        <dbReference type="Proteomes" id="UP000007882"/>
    </source>
</evidence>
<dbReference type="EMBL" id="AP012319">
    <property type="protein sequence ID" value="BAL91584.1"/>
    <property type="molecule type" value="Genomic_DNA"/>
</dbReference>